<sequence>MTLSRTLAERALALTWADLDPAARAAARTFLHDTLCVGAAGARAPLADNVLTAARGWGEGTHCGVLGHPGVRLPQPSAAFVNAVQIHAQEFDCVHEPAVVHPMATVGAVILSEADRASAEGKPISGEALLTALVAGAEIAASLGLCATTPLKFFRPATAGIFGCVAALISLRRLSPDQGVSAFGYALAFASGTMQAHAEGKPALPIQIANAARAAVMAADLAEAGLPGPEASIEGPFGYLTLFETAHDLTPLTDPAPGFRIAEVSWKPFPTGRAAHGGIVALQTLMTQHGLSAADVAEAVYRAPPLIPRLVGRRPSPDMAPAWARLCLPWLGAVVLTRGTVGLADFTPEHLSNPALLILAERIRVEADANPDPAAFTPATLTVTTSDGRALTHTVTAQLGSPAQPLTRDQHLAKQAACLDFAGLGANAATLADTIDRFETLDDASSILSLLGAHR</sequence>
<dbReference type="SUPFAM" id="SSF103378">
    <property type="entry name" value="2-methylcitrate dehydratase PrpD"/>
    <property type="match status" value="1"/>
</dbReference>
<feature type="domain" description="MmgE/PrpD C-terminal" evidence="3">
    <location>
        <begin position="269"/>
        <end position="420"/>
    </location>
</feature>
<dbReference type="EMBL" id="NCEB01000014">
    <property type="protein sequence ID" value="OYX33716.1"/>
    <property type="molecule type" value="Genomic_DNA"/>
</dbReference>
<dbReference type="Gene3D" id="3.30.1330.120">
    <property type="entry name" value="2-methylcitrate dehydratase PrpD"/>
    <property type="match status" value="1"/>
</dbReference>
<dbReference type="Proteomes" id="UP000215595">
    <property type="component" value="Unassembled WGS sequence"/>
</dbReference>
<feature type="domain" description="MmgE/PrpD N-terminal" evidence="2">
    <location>
        <begin position="6"/>
        <end position="249"/>
    </location>
</feature>
<dbReference type="PANTHER" id="PTHR16943">
    <property type="entry name" value="2-METHYLCITRATE DEHYDRATASE-RELATED"/>
    <property type="match status" value="1"/>
</dbReference>
<dbReference type="Pfam" id="PF03972">
    <property type="entry name" value="MmgE_PrpD_N"/>
    <property type="match status" value="1"/>
</dbReference>
<dbReference type="InterPro" id="IPR042188">
    <property type="entry name" value="MmgE/PrpD_sf_2"/>
</dbReference>
<dbReference type="Pfam" id="PF19305">
    <property type="entry name" value="MmgE_PrpD_C"/>
    <property type="match status" value="1"/>
</dbReference>
<organism evidence="4 5">
    <name type="scientific">Brevundimonas subvibrioides</name>
    <dbReference type="NCBI Taxonomy" id="74313"/>
    <lineage>
        <taxon>Bacteria</taxon>
        <taxon>Pseudomonadati</taxon>
        <taxon>Pseudomonadota</taxon>
        <taxon>Alphaproteobacteria</taxon>
        <taxon>Caulobacterales</taxon>
        <taxon>Caulobacteraceae</taxon>
        <taxon>Brevundimonas</taxon>
    </lineage>
</organism>
<accession>A0A258FMZ1</accession>
<protein>
    <submittedName>
        <fullName evidence="4">2-methylcitrate dehydratase</fullName>
    </submittedName>
</protein>
<dbReference type="GO" id="GO:0016829">
    <property type="term" value="F:lyase activity"/>
    <property type="evidence" value="ECO:0007669"/>
    <property type="project" value="InterPro"/>
</dbReference>
<evidence type="ECO:0000259" key="2">
    <source>
        <dbReference type="Pfam" id="PF03972"/>
    </source>
</evidence>
<evidence type="ECO:0000259" key="3">
    <source>
        <dbReference type="Pfam" id="PF19305"/>
    </source>
</evidence>
<dbReference type="AlphaFoldDB" id="A0A258FMZ1"/>
<name>A0A258FMZ1_9CAUL</name>
<comment type="similarity">
    <text evidence="1">Belongs to the PrpD family.</text>
</comment>
<comment type="caution">
    <text evidence="4">The sequence shown here is derived from an EMBL/GenBank/DDBJ whole genome shotgun (WGS) entry which is preliminary data.</text>
</comment>
<dbReference type="InterPro" id="IPR005656">
    <property type="entry name" value="MmgE_PrpD"/>
</dbReference>
<gene>
    <name evidence="4" type="ORF">B7Z01_08160</name>
</gene>
<evidence type="ECO:0000313" key="4">
    <source>
        <dbReference type="EMBL" id="OYX33716.1"/>
    </source>
</evidence>
<dbReference type="InterPro" id="IPR045337">
    <property type="entry name" value="MmgE_PrpD_C"/>
</dbReference>
<dbReference type="InterPro" id="IPR036148">
    <property type="entry name" value="MmgE/PrpD_sf"/>
</dbReference>
<dbReference type="InterPro" id="IPR042183">
    <property type="entry name" value="MmgE/PrpD_sf_1"/>
</dbReference>
<reference evidence="4 5" key="1">
    <citation type="submission" date="2017-03" db="EMBL/GenBank/DDBJ databases">
        <title>Lifting the veil on microbial sulfur biogeochemistry in mining wastewaters.</title>
        <authorList>
            <person name="Kantor R.S."/>
            <person name="Colenbrander Nelson T."/>
            <person name="Marshall S."/>
            <person name="Bennett D."/>
            <person name="Apte S."/>
            <person name="Camacho D."/>
            <person name="Thomas B.C."/>
            <person name="Warren L.A."/>
            <person name="Banfield J.F."/>
        </authorList>
    </citation>
    <scope>NUCLEOTIDE SEQUENCE [LARGE SCALE GENOMIC DNA]</scope>
    <source>
        <strain evidence="4">32-69-9</strain>
    </source>
</reference>
<dbReference type="Gene3D" id="1.10.4100.10">
    <property type="entry name" value="2-methylcitrate dehydratase PrpD"/>
    <property type="match status" value="1"/>
</dbReference>
<evidence type="ECO:0000256" key="1">
    <source>
        <dbReference type="ARBA" id="ARBA00006174"/>
    </source>
</evidence>
<proteinExistence type="inferred from homology"/>
<dbReference type="InterPro" id="IPR045336">
    <property type="entry name" value="MmgE_PrpD_N"/>
</dbReference>
<evidence type="ECO:0000313" key="5">
    <source>
        <dbReference type="Proteomes" id="UP000215595"/>
    </source>
</evidence>
<dbReference type="PANTHER" id="PTHR16943:SF8">
    <property type="entry name" value="2-METHYLCITRATE DEHYDRATASE"/>
    <property type="match status" value="1"/>
</dbReference>